<keyword evidence="2" id="KW-0472">Membrane</keyword>
<feature type="compositionally biased region" description="Polar residues" evidence="1">
    <location>
        <begin position="358"/>
        <end position="399"/>
    </location>
</feature>
<organism evidence="3 4">
    <name type="scientific">Ophiobolus disseminans</name>
    <dbReference type="NCBI Taxonomy" id="1469910"/>
    <lineage>
        <taxon>Eukaryota</taxon>
        <taxon>Fungi</taxon>
        <taxon>Dikarya</taxon>
        <taxon>Ascomycota</taxon>
        <taxon>Pezizomycotina</taxon>
        <taxon>Dothideomycetes</taxon>
        <taxon>Pleosporomycetidae</taxon>
        <taxon>Pleosporales</taxon>
        <taxon>Pleosporineae</taxon>
        <taxon>Phaeosphaeriaceae</taxon>
        <taxon>Ophiobolus</taxon>
    </lineage>
</organism>
<sequence>MNPEPLISYRQREATQFTSGHEYLVNELRYPNYETTIWPKWWDPTSQHLDMKKIYITGYNAWHGEHVPDPFDDGYNPRRTFNIVWNDYGLMTIVCHDASFADDINTHTALRCSNCFGKLEDGNIKALRSFEVALHAEGSVTTSIHSWLRWRPVRAGVMLAVSKSETVLQNTCTCSNPSDVLRAAYSRALPTSGGGDQASARHPCDIVIDLNDESAFELDERDLGMIITARELTMTWTSFTVSTEMSNTPLAEQSPNQALRKPTVSNLWKRLAHFGSYLLYAGLILYSAAYSCANLDRFQKPRPNHSRIHWQCVCGDSLFGDYQAKSSSSLRVWEKTLHSLASDISHTSNENPPLGSRHPSTVSIGRVDQSSVPANSSAHTPGQSASNSLRSDYSQQTAATPKFARQDGWRRRYLELCVNTGTLKISLGELNLDPQQGVHLKVETDAQLFKMIHDRYFQIRKDRRLTFLYQPVDIQFIRFSVYDSGHVGIYEKPMSLPPVSDVKNGNYHYYDCPMEPLPPIDHRTFLHYFWNHDRHLGSTSNLFLNRLPKKLNLTMREQERLGHLNLGWGVHIIEGPNKKMISLCLFLIVLLSFAVSLSYSVATHAQESGFGIGQWIVATLAVGLSAVYFHVSE</sequence>
<evidence type="ECO:0000256" key="1">
    <source>
        <dbReference type="SAM" id="MobiDB-lite"/>
    </source>
</evidence>
<accession>A0A6A6ZFR0</accession>
<gene>
    <name evidence="3" type="ORF">CC86DRAFT_122886</name>
</gene>
<evidence type="ECO:0000256" key="2">
    <source>
        <dbReference type="SAM" id="Phobius"/>
    </source>
</evidence>
<feature type="transmembrane region" description="Helical" evidence="2">
    <location>
        <begin position="274"/>
        <end position="293"/>
    </location>
</feature>
<dbReference type="AlphaFoldDB" id="A0A6A6ZFR0"/>
<dbReference type="EMBL" id="MU006242">
    <property type="protein sequence ID" value="KAF2819951.1"/>
    <property type="molecule type" value="Genomic_DNA"/>
</dbReference>
<dbReference type="OrthoDB" id="409136at2759"/>
<feature type="transmembrane region" description="Helical" evidence="2">
    <location>
        <begin position="580"/>
        <end position="600"/>
    </location>
</feature>
<proteinExistence type="predicted"/>
<evidence type="ECO:0000313" key="4">
    <source>
        <dbReference type="Proteomes" id="UP000799424"/>
    </source>
</evidence>
<reference evidence="3" key="1">
    <citation type="journal article" date="2020" name="Stud. Mycol.">
        <title>101 Dothideomycetes genomes: a test case for predicting lifestyles and emergence of pathogens.</title>
        <authorList>
            <person name="Haridas S."/>
            <person name="Albert R."/>
            <person name="Binder M."/>
            <person name="Bloem J."/>
            <person name="Labutti K."/>
            <person name="Salamov A."/>
            <person name="Andreopoulos B."/>
            <person name="Baker S."/>
            <person name="Barry K."/>
            <person name="Bills G."/>
            <person name="Bluhm B."/>
            <person name="Cannon C."/>
            <person name="Castanera R."/>
            <person name="Culley D."/>
            <person name="Daum C."/>
            <person name="Ezra D."/>
            <person name="Gonzalez J."/>
            <person name="Henrissat B."/>
            <person name="Kuo A."/>
            <person name="Liang C."/>
            <person name="Lipzen A."/>
            <person name="Lutzoni F."/>
            <person name="Magnuson J."/>
            <person name="Mondo S."/>
            <person name="Nolan M."/>
            <person name="Ohm R."/>
            <person name="Pangilinan J."/>
            <person name="Park H.-J."/>
            <person name="Ramirez L."/>
            <person name="Alfaro M."/>
            <person name="Sun H."/>
            <person name="Tritt A."/>
            <person name="Yoshinaga Y."/>
            <person name="Zwiers L.-H."/>
            <person name="Turgeon B."/>
            <person name="Goodwin S."/>
            <person name="Spatafora J."/>
            <person name="Crous P."/>
            <person name="Grigoriev I."/>
        </authorList>
    </citation>
    <scope>NUCLEOTIDE SEQUENCE</scope>
    <source>
        <strain evidence="3">CBS 113818</strain>
    </source>
</reference>
<keyword evidence="2" id="KW-1133">Transmembrane helix</keyword>
<name>A0A6A6ZFR0_9PLEO</name>
<protein>
    <submittedName>
        <fullName evidence="3">Uncharacterized protein</fullName>
    </submittedName>
</protein>
<feature type="region of interest" description="Disordered" evidence="1">
    <location>
        <begin position="344"/>
        <end position="401"/>
    </location>
</feature>
<keyword evidence="2" id="KW-0812">Transmembrane</keyword>
<dbReference type="Proteomes" id="UP000799424">
    <property type="component" value="Unassembled WGS sequence"/>
</dbReference>
<keyword evidence="4" id="KW-1185">Reference proteome</keyword>
<feature type="transmembrane region" description="Helical" evidence="2">
    <location>
        <begin position="612"/>
        <end position="631"/>
    </location>
</feature>
<evidence type="ECO:0000313" key="3">
    <source>
        <dbReference type="EMBL" id="KAF2819951.1"/>
    </source>
</evidence>